<dbReference type="PATRIC" id="fig|1239307.3.peg.2113"/>
<gene>
    <name evidence="7" type="ORF">Sant_1917</name>
</gene>
<name>W0HT68_9GAMM</name>
<dbReference type="AlphaFoldDB" id="W0HT68"/>
<evidence type="ECO:0000313" key="7">
    <source>
        <dbReference type="EMBL" id="AHF76969.1"/>
    </source>
</evidence>
<feature type="compositionally biased region" description="Basic residues" evidence="5">
    <location>
        <begin position="87"/>
        <end position="99"/>
    </location>
</feature>
<dbReference type="NCBIfam" id="NF033636">
    <property type="entry name" value="acid_shock_Asr"/>
    <property type="match status" value="1"/>
</dbReference>
<evidence type="ECO:0000256" key="2">
    <source>
        <dbReference type="ARBA" id="ARBA00007641"/>
    </source>
</evidence>
<evidence type="ECO:0000256" key="1">
    <source>
        <dbReference type="ARBA" id="ARBA00004418"/>
    </source>
</evidence>
<feature type="compositionally biased region" description="Low complexity" evidence="5">
    <location>
        <begin position="74"/>
        <end position="86"/>
    </location>
</feature>
<dbReference type="EMBL" id="CP006569">
    <property type="protein sequence ID" value="AHF76969.1"/>
    <property type="molecule type" value="Genomic_DNA"/>
</dbReference>
<comment type="subcellular location">
    <subcellularLocation>
        <location evidence="1">Periplasm</location>
    </subcellularLocation>
</comment>
<protein>
    <submittedName>
        <fullName evidence="7">Putative acid shock protein</fullName>
    </submittedName>
</protein>
<dbReference type="Proteomes" id="UP000019028">
    <property type="component" value="Chromosome"/>
</dbReference>
<feature type="transmembrane region" description="Helical" evidence="6">
    <location>
        <begin position="49"/>
        <end position="67"/>
    </location>
</feature>
<keyword evidence="8" id="KW-1185">Reference proteome</keyword>
<feature type="region of interest" description="Disordered" evidence="5">
    <location>
        <begin position="74"/>
        <end position="149"/>
    </location>
</feature>
<feature type="compositionally biased region" description="Basic residues" evidence="5">
    <location>
        <begin position="128"/>
        <end position="138"/>
    </location>
</feature>
<feature type="compositionally biased region" description="Low complexity" evidence="5">
    <location>
        <begin position="100"/>
        <end position="110"/>
    </location>
</feature>
<keyword evidence="6" id="KW-0472">Membrane</keyword>
<keyword evidence="6" id="KW-1133">Transmembrane helix</keyword>
<keyword evidence="3" id="KW-0732">Signal</keyword>
<evidence type="ECO:0000256" key="3">
    <source>
        <dbReference type="ARBA" id="ARBA00022729"/>
    </source>
</evidence>
<dbReference type="GO" id="GO:0042597">
    <property type="term" value="C:periplasmic space"/>
    <property type="evidence" value="ECO:0007669"/>
    <property type="project" value="UniProtKB-SubCell"/>
</dbReference>
<dbReference type="Pfam" id="PF06392">
    <property type="entry name" value="Asr"/>
    <property type="match status" value="1"/>
</dbReference>
<evidence type="ECO:0000256" key="4">
    <source>
        <dbReference type="ARBA" id="ARBA00022764"/>
    </source>
</evidence>
<feature type="compositionally biased region" description="Low complexity" evidence="5">
    <location>
        <begin position="139"/>
        <end position="149"/>
    </location>
</feature>
<accession>W0HT68</accession>
<dbReference type="KEGG" id="sod:Sant_1917"/>
<proteinExistence type="inferred from homology"/>
<sequence>MTRRSYKRLQSDTIHLLTTRAPSPKLPSSAPTRGCHRNRNAEDMIMKKIFALIVAATMGLSSAAFAADTTTAPAAGSTTTQTAPAKTVHHVKKHKKAKKTAPAQTAQAAKKPVKKHKKVAATQTAQAAKKHVKKHTKAAPKAAAATPAA</sequence>
<keyword evidence="4" id="KW-0574">Periplasm</keyword>
<keyword evidence="6" id="KW-0812">Transmembrane</keyword>
<evidence type="ECO:0000256" key="6">
    <source>
        <dbReference type="SAM" id="Phobius"/>
    </source>
</evidence>
<evidence type="ECO:0000256" key="5">
    <source>
        <dbReference type="SAM" id="MobiDB-lite"/>
    </source>
</evidence>
<dbReference type="InterPro" id="IPR023497">
    <property type="entry name" value="Acid_shock"/>
</dbReference>
<reference evidence="7 8" key="1">
    <citation type="journal article" date="2014" name="Genome Biol. Evol.">
        <title>Genome degeneration and adaptation in a nascent stage of symbiosis.</title>
        <authorList>
            <person name="Oakeson K.F."/>
            <person name="Gil R."/>
            <person name="Clayton A.L."/>
            <person name="Dunn D.M."/>
            <person name="von Niederhausern A.C."/>
            <person name="Hamil C."/>
            <person name="Aoyagi A."/>
            <person name="Duval B."/>
            <person name="Baca A."/>
            <person name="Silva F.J."/>
            <person name="Vallier A."/>
            <person name="Jackson D.G."/>
            <person name="Latorre A."/>
            <person name="Weiss R.B."/>
            <person name="Heddi A."/>
            <person name="Moya A."/>
            <person name="Dale C."/>
        </authorList>
    </citation>
    <scope>NUCLEOTIDE SEQUENCE [LARGE SCALE GENOMIC DNA]</scope>
    <source>
        <strain evidence="7 8">HS1</strain>
    </source>
</reference>
<dbReference type="HOGENOM" id="CLU_102486_2_0_6"/>
<comment type="similarity">
    <text evidence="2">Belongs to the Asr family.</text>
</comment>
<evidence type="ECO:0000313" key="8">
    <source>
        <dbReference type="Proteomes" id="UP000019028"/>
    </source>
</evidence>
<organism evidence="7 8">
    <name type="scientific">Sodalis praecaptivus</name>
    <dbReference type="NCBI Taxonomy" id="1239307"/>
    <lineage>
        <taxon>Bacteria</taxon>
        <taxon>Pseudomonadati</taxon>
        <taxon>Pseudomonadota</taxon>
        <taxon>Gammaproteobacteria</taxon>
        <taxon>Enterobacterales</taxon>
        <taxon>Bruguierivoracaceae</taxon>
        <taxon>Sodalis</taxon>
    </lineage>
</organism>